<dbReference type="EMBL" id="JAGRRH010000016">
    <property type="protein sequence ID" value="KAG7355228.1"/>
    <property type="molecule type" value="Genomic_DNA"/>
</dbReference>
<dbReference type="Proteomes" id="UP000693970">
    <property type="component" value="Unassembled WGS sequence"/>
</dbReference>
<feature type="transmembrane region" description="Helical" evidence="2">
    <location>
        <begin position="178"/>
        <end position="199"/>
    </location>
</feature>
<evidence type="ECO:0000256" key="2">
    <source>
        <dbReference type="SAM" id="Phobius"/>
    </source>
</evidence>
<name>A0A9K3PPZ9_9STRA</name>
<comment type="caution">
    <text evidence="3">The sequence shown here is derived from an EMBL/GenBank/DDBJ whole genome shotgun (WGS) entry which is preliminary data.</text>
</comment>
<feature type="region of interest" description="Disordered" evidence="1">
    <location>
        <begin position="296"/>
        <end position="320"/>
    </location>
</feature>
<feature type="transmembrane region" description="Helical" evidence="2">
    <location>
        <begin position="53"/>
        <end position="74"/>
    </location>
</feature>
<dbReference type="AlphaFoldDB" id="A0A9K3PPZ9"/>
<feature type="transmembrane region" description="Helical" evidence="2">
    <location>
        <begin position="269"/>
        <end position="286"/>
    </location>
</feature>
<gene>
    <name evidence="3" type="ORF">IV203_004584</name>
</gene>
<organism evidence="3 4">
    <name type="scientific">Nitzschia inconspicua</name>
    <dbReference type="NCBI Taxonomy" id="303405"/>
    <lineage>
        <taxon>Eukaryota</taxon>
        <taxon>Sar</taxon>
        <taxon>Stramenopiles</taxon>
        <taxon>Ochrophyta</taxon>
        <taxon>Bacillariophyta</taxon>
        <taxon>Bacillariophyceae</taxon>
        <taxon>Bacillariophycidae</taxon>
        <taxon>Bacillariales</taxon>
        <taxon>Bacillariaceae</taxon>
        <taxon>Nitzschia</taxon>
    </lineage>
</organism>
<feature type="transmembrane region" description="Helical" evidence="2">
    <location>
        <begin position="236"/>
        <end position="257"/>
    </location>
</feature>
<feature type="transmembrane region" description="Helical" evidence="2">
    <location>
        <begin position="205"/>
        <end position="224"/>
    </location>
</feature>
<evidence type="ECO:0000256" key="1">
    <source>
        <dbReference type="SAM" id="MobiDB-lite"/>
    </source>
</evidence>
<keyword evidence="2" id="KW-0472">Membrane</keyword>
<feature type="compositionally biased region" description="Basic and acidic residues" evidence="1">
    <location>
        <begin position="296"/>
        <end position="309"/>
    </location>
</feature>
<keyword evidence="2" id="KW-0812">Transmembrane</keyword>
<reference evidence="3" key="1">
    <citation type="journal article" date="2021" name="Sci. Rep.">
        <title>Diploid genomic architecture of Nitzschia inconspicua, an elite biomass production diatom.</title>
        <authorList>
            <person name="Oliver A."/>
            <person name="Podell S."/>
            <person name="Pinowska A."/>
            <person name="Traller J.C."/>
            <person name="Smith S.R."/>
            <person name="McClure R."/>
            <person name="Beliaev A."/>
            <person name="Bohutskyi P."/>
            <person name="Hill E.A."/>
            <person name="Rabines A."/>
            <person name="Zheng H."/>
            <person name="Allen L.Z."/>
            <person name="Kuo A."/>
            <person name="Grigoriev I.V."/>
            <person name="Allen A.E."/>
            <person name="Hazlebeck D."/>
            <person name="Allen E.E."/>
        </authorList>
    </citation>
    <scope>NUCLEOTIDE SEQUENCE</scope>
    <source>
        <strain evidence="3">Hildebrandi</strain>
    </source>
</reference>
<proteinExistence type="predicted"/>
<protein>
    <recommendedName>
        <fullName evidence="5">Transmembrane protein</fullName>
    </recommendedName>
</protein>
<keyword evidence="4" id="KW-1185">Reference proteome</keyword>
<sequence length="320" mass="35652">MRSDPGSTTDNDNDHVIAWTDEAPVESPLEYTKETKVTVAEAVATSPRPCWHIVSNSIFVVASVLYLVLAVLVLDEARFYKDVPVEVLYSTDDGAWWQYYNETNAFDDGVLTATDDMALSLWFNNSFYPKDRFVFQVNPQKESTIVNQYMIVYFLAAMGFLVTGMLDFWLAVTKVEKIVYSIFIVAAAFGVVSSLLLVANDPLSSIFNAVSVHLFAVEAISILIRSKRNGNDSILLVVGHVSFVIGTLMDMVLSYFFVLGQATFPHVKAGIAAACFWLICSLIYLWNSVSEVRHQETDGQHSSTKRDDTESVCASVEEEL</sequence>
<dbReference type="OrthoDB" id="54805at2759"/>
<keyword evidence="2" id="KW-1133">Transmembrane helix</keyword>
<evidence type="ECO:0000313" key="4">
    <source>
        <dbReference type="Proteomes" id="UP000693970"/>
    </source>
</evidence>
<evidence type="ECO:0000313" key="3">
    <source>
        <dbReference type="EMBL" id="KAG7355228.1"/>
    </source>
</evidence>
<accession>A0A9K3PPZ9</accession>
<feature type="transmembrane region" description="Helical" evidence="2">
    <location>
        <begin position="150"/>
        <end position="171"/>
    </location>
</feature>
<evidence type="ECO:0008006" key="5">
    <source>
        <dbReference type="Google" id="ProtNLM"/>
    </source>
</evidence>
<reference evidence="3" key="2">
    <citation type="submission" date="2021-04" db="EMBL/GenBank/DDBJ databases">
        <authorList>
            <person name="Podell S."/>
        </authorList>
    </citation>
    <scope>NUCLEOTIDE SEQUENCE</scope>
    <source>
        <strain evidence="3">Hildebrandi</strain>
    </source>
</reference>